<dbReference type="Pfam" id="PF01891">
    <property type="entry name" value="CbiM"/>
    <property type="match status" value="1"/>
</dbReference>
<dbReference type="GO" id="GO:0009236">
    <property type="term" value="P:cobalamin biosynthetic process"/>
    <property type="evidence" value="ECO:0007669"/>
    <property type="project" value="UniProtKB-UniRule"/>
</dbReference>
<keyword evidence="9 13" id="KW-0406">Ion transport</keyword>
<evidence type="ECO:0000256" key="7">
    <source>
        <dbReference type="ARBA" id="ARBA00022692"/>
    </source>
</evidence>
<feature type="transmembrane region" description="Helical" evidence="13">
    <location>
        <begin position="206"/>
        <end position="230"/>
    </location>
</feature>
<evidence type="ECO:0000313" key="15">
    <source>
        <dbReference type="Proteomes" id="UP000198928"/>
    </source>
</evidence>
<name>A0A1I4GGU6_9ACTN</name>
<comment type="caution">
    <text evidence="13">Lacks conserved residue(s) required for the propagation of feature annotation.</text>
</comment>
<dbReference type="Gene3D" id="1.10.1760.20">
    <property type="match status" value="1"/>
</dbReference>
<comment type="pathway">
    <text evidence="2 13">Cofactor biosynthesis; adenosylcobalamin biosynthesis.</text>
</comment>
<dbReference type="UniPathway" id="UPA00148"/>
<sequence length="261" mass="26752">MVPVSQETGQGASTIHEVLERVCPVMHIAEGFLPPAHAVAWGAASAPFIVHGVRRLTREVREHPGSTLLLGASGAFTFVLSALKLPSVTGSCSHPTGTGLGAILFRPPMMAVLGTITLLFQALLLAHGGLTTLGANAFSMAIAGPWAGYALYRLLRRSGAPLMVAVFSGAFAADLSTYCVTSAQLALAFPDPSGGFWGALGKFGSIFALTQIPLAVSEGLLTVFVMRLLVQSSRGELTRLGVLVSGGRAGAEKAAGSGAVA</sequence>
<evidence type="ECO:0000256" key="3">
    <source>
        <dbReference type="ARBA" id="ARBA00022426"/>
    </source>
</evidence>
<evidence type="ECO:0000256" key="6">
    <source>
        <dbReference type="ARBA" id="ARBA00022573"/>
    </source>
</evidence>
<gene>
    <name evidence="13" type="primary">cbiM</name>
    <name evidence="14" type="ORF">SAMN05192584_11621</name>
</gene>
<keyword evidence="10 13" id="KW-0472">Membrane</keyword>
<dbReference type="InterPro" id="IPR002751">
    <property type="entry name" value="CbiM/NikMN"/>
</dbReference>
<dbReference type="HAMAP" id="MF_01462">
    <property type="entry name" value="CbiM"/>
    <property type="match status" value="1"/>
</dbReference>
<dbReference type="PANTHER" id="PTHR43627">
    <property type="match status" value="1"/>
</dbReference>
<keyword evidence="8 13" id="KW-1133">Transmembrane helix</keyword>
<dbReference type="PANTHER" id="PTHR43627:SF1">
    <property type="entry name" value="COBALT TRANSPORT PROTEIN CBIM"/>
    <property type="match status" value="1"/>
</dbReference>
<keyword evidence="5 13" id="KW-1003">Cell membrane</keyword>
<keyword evidence="15" id="KW-1185">Reference proteome</keyword>
<accession>A0A1I4GGU6</accession>
<dbReference type="Proteomes" id="UP000198928">
    <property type="component" value="Unassembled WGS sequence"/>
</dbReference>
<evidence type="ECO:0000256" key="4">
    <source>
        <dbReference type="ARBA" id="ARBA00022448"/>
    </source>
</evidence>
<keyword evidence="11 13" id="KW-0170">Cobalt</keyword>
<dbReference type="GO" id="GO:0043190">
    <property type="term" value="C:ATP-binding cassette (ABC) transporter complex"/>
    <property type="evidence" value="ECO:0007669"/>
    <property type="project" value="InterPro"/>
</dbReference>
<evidence type="ECO:0000256" key="8">
    <source>
        <dbReference type="ARBA" id="ARBA00022989"/>
    </source>
</evidence>
<evidence type="ECO:0000256" key="9">
    <source>
        <dbReference type="ARBA" id="ARBA00023065"/>
    </source>
</evidence>
<evidence type="ECO:0000256" key="11">
    <source>
        <dbReference type="ARBA" id="ARBA00023285"/>
    </source>
</evidence>
<evidence type="ECO:0000256" key="5">
    <source>
        <dbReference type="ARBA" id="ARBA00022475"/>
    </source>
</evidence>
<keyword evidence="6 13" id="KW-0169">Cobalamin biosynthesis</keyword>
<keyword evidence="7 13" id="KW-0812">Transmembrane</keyword>
<keyword evidence="4 13" id="KW-0813">Transport</keyword>
<dbReference type="NCBIfam" id="TIGR00123">
    <property type="entry name" value="cbiM"/>
    <property type="match status" value="1"/>
</dbReference>
<feature type="transmembrane region" description="Helical" evidence="13">
    <location>
        <begin position="109"/>
        <end position="127"/>
    </location>
</feature>
<dbReference type="NCBIfam" id="NF006184">
    <property type="entry name" value="PRK08319.1"/>
    <property type="match status" value="1"/>
</dbReference>
<protein>
    <recommendedName>
        <fullName evidence="13">Cobalt transport protein CbiM</fullName>
    </recommendedName>
    <alternativeName>
        <fullName evidence="13">Energy-coupling factor transporter probable substrate-capture protein CbiM</fullName>
        <shortName evidence="13">ECF transporter S component CbiM</shortName>
    </alternativeName>
</protein>
<organism evidence="14 15">
    <name type="scientific">Streptomyces pini</name>
    <dbReference type="NCBI Taxonomy" id="1520580"/>
    <lineage>
        <taxon>Bacteria</taxon>
        <taxon>Bacillati</taxon>
        <taxon>Actinomycetota</taxon>
        <taxon>Actinomycetes</taxon>
        <taxon>Kitasatosporales</taxon>
        <taxon>Streptomycetaceae</taxon>
        <taxon>Streptomyces</taxon>
    </lineage>
</organism>
<keyword evidence="3 13" id="KW-0171">Cobalt transport</keyword>
<evidence type="ECO:0000256" key="1">
    <source>
        <dbReference type="ARBA" id="ARBA00004429"/>
    </source>
</evidence>
<comment type="similarity">
    <text evidence="12 13">Belongs to the CbiM family.</text>
</comment>
<evidence type="ECO:0000256" key="12">
    <source>
        <dbReference type="ARBA" id="ARBA00060918"/>
    </source>
</evidence>
<comment type="function">
    <text evidence="13">Part of the energy-coupling factor (ECF) transporter complex CbiMNOQ involved in cobalt import.</text>
</comment>
<evidence type="ECO:0000256" key="13">
    <source>
        <dbReference type="HAMAP-Rule" id="MF_01462"/>
    </source>
</evidence>
<feature type="transmembrane region" description="Helical" evidence="13">
    <location>
        <begin position="133"/>
        <end position="152"/>
    </location>
</feature>
<dbReference type="FunFam" id="1.10.1760.20:FF:000001">
    <property type="entry name" value="Cobalt transport protein CbiM"/>
    <property type="match status" value="1"/>
</dbReference>
<dbReference type="AlphaFoldDB" id="A0A1I4GGU6"/>
<comment type="subunit">
    <text evidence="13">Forms an energy-coupling factor (ECF) transporter complex composed of an ATP-binding protein (A component, CbiO), a transmembrane protein (T component, CbiQ) and 2 possible substrate-capture proteins (S components, CbiM and CbiN) of unknown stoichimetry.</text>
</comment>
<evidence type="ECO:0000256" key="2">
    <source>
        <dbReference type="ARBA" id="ARBA00004953"/>
    </source>
</evidence>
<comment type="subcellular location">
    <subcellularLocation>
        <location evidence="1">Cell inner membrane</location>
        <topology evidence="1">Multi-pass membrane protein</topology>
    </subcellularLocation>
    <subcellularLocation>
        <location evidence="13">Cell membrane</location>
        <topology evidence="13">Multi-pass membrane protein</topology>
    </subcellularLocation>
</comment>
<evidence type="ECO:0000313" key="14">
    <source>
        <dbReference type="EMBL" id="SFL28527.1"/>
    </source>
</evidence>
<reference evidence="15" key="1">
    <citation type="submission" date="2016-10" db="EMBL/GenBank/DDBJ databases">
        <authorList>
            <person name="Varghese N."/>
            <person name="Submissions S."/>
        </authorList>
    </citation>
    <scope>NUCLEOTIDE SEQUENCE [LARGE SCALE GENOMIC DNA]</scope>
    <source>
        <strain evidence="15">PL19</strain>
    </source>
</reference>
<evidence type="ECO:0000256" key="10">
    <source>
        <dbReference type="ARBA" id="ARBA00023136"/>
    </source>
</evidence>
<dbReference type="GO" id="GO:0015087">
    <property type="term" value="F:cobalt ion transmembrane transporter activity"/>
    <property type="evidence" value="ECO:0007669"/>
    <property type="project" value="UniProtKB-UniRule"/>
</dbReference>
<dbReference type="InterPro" id="IPR018024">
    <property type="entry name" value="CbiM"/>
</dbReference>
<dbReference type="EMBL" id="FOSG01000016">
    <property type="protein sequence ID" value="SFL28527.1"/>
    <property type="molecule type" value="Genomic_DNA"/>
</dbReference>
<proteinExistence type="inferred from homology"/>
<feature type="transmembrane region" description="Helical" evidence="13">
    <location>
        <begin position="164"/>
        <end position="186"/>
    </location>
</feature>